<proteinExistence type="inferred from homology"/>
<comment type="cofactor">
    <cofactor evidence="1">
        <name>FAD</name>
        <dbReference type="ChEBI" id="CHEBI:57692"/>
    </cofactor>
</comment>
<dbReference type="EMBL" id="JAJKFW010000024">
    <property type="protein sequence ID" value="MCC9643526.1"/>
    <property type="molecule type" value="Genomic_DNA"/>
</dbReference>
<evidence type="ECO:0000256" key="2">
    <source>
        <dbReference type="ARBA" id="ARBA00009410"/>
    </source>
</evidence>
<gene>
    <name evidence="6" type="ORF">LOC71_14670</name>
</gene>
<protein>
    <submittedName>
        <fullName evidence="6">TIGR03364 family FAD-dependent oxidoreductase</fullName>
    </submittedName>
</protein>
<evidence type="ECO:0000256" key="3">
    <source>
        <dbReference type="ARBA" id="ARBA00022630"/>
    </source>
</evidence>
<feature type="domain" description="FAD dependent oxidoreductase" evidence="5">
    <location>
        <begin position="12"/>
        <end position="380"/>
    </location>
</feature>
<dbReference type="InterPro" id="IPR017741">
    <property type="entry name" value="FAD-dependent_OxRdtase_HpnW"/>
</dbReference>
<dbReference type="SUPFAM" id="SSF51905">
    <property type="entry name" value="FAD/NAD(P)-binding domain"/>
    <property type="match status" value="1"/>
</dbReference>
<comment type="similarity">
    <text evidence="2">Belongs to the DadA oxidoreductase family.</text>
</comment>
<dbReference type="PANTHER" id="PTHR13847">
    <property type="entry name" value="SARCOSINE DEHYDROGENASE-RELATED"/>
    <property type="match status" value="1"/>
</dbReference>
<name>A0ABS8NM26_9BACT</name>
<keyword evidence="7" id="KW-1185">Reference proteome</keyword>
<dbReference type="PANTHER" id="PTHR13847:SF286">
    <property type="entry name" value="D-AMINO ACID DEHYDROGENASE"/>
    <property type="match status" value="1"/>
</dbReference>
<keyword evidence="4" id="KW-0560">Oxidoreductase</keyword>
<keyword evidence="3" id="KW-0285">Flavoprotein</keyword>
<dbReference type="InterPro" id="IPR006076">
    <property type="entry name" value="FAD-dep_OxRdtase"/>
</dbReference>
<accession>A0ABS8NM26</accession>
<evidence type="ECO:0000259" key="5">
    <source>
        <dbReference type="Pfam" id="PF01266"/>
    </source>
</evidence>
<reference evidence="6" key="1">
    <citation type="submission" date="2021-11" db="EMBL/GenBank/DDBJ databases">
        <title>Genome sequence.</title>
        <authorList>
            <person name="Sun Q."/>
        </authorList>
    </citation>
    <scope>NUCLEOTIDE SEQUENCE</scope>
    <source>
        <strain evidence="6">JC740</strain>
    </source>
</reference>
<organism evidence="6 7">
    <name type="scientific">Rhodopirellula halodulae</name>
    <dbReference type="NCBI Taxonomy" id="2894198"/>
    <lineage>
        <taxon>Bacteria</taxon>
        <taxon>Pseudomonadati</taxon>
        <taxon>Planctomycetota</taxon>
        <taxon>Planctomycetia</taxon>
        <taxon>Pirellulales</taxon>
        <taxon>Pirellulaceae</taxon>
        <taxon>Rhodopirellula</taxon>
    </lineage>
</organism>
<evidence type="ECO:0000313" key="7">
    <source>
        <dbReference type="Proteomes" id="UP001430306"/>
    </source>
</evidence>
<dbReference type="RefSeq" id="WP_230274466.1">
    <property type="nucleotide sequence ID" value="NZ_JAJKFW010000024.1"/>
</dbReference>
<sequence length="392" mass="43861">MSNHSSSGSTCDLLVIGGGILGTFYAYHALQRGLRVILLERNAQPENATVRNFGQIVPSGLDDTWQPMGRESLAIYQSLQSQTDLTVRQNGSYYIASDDEECTLLEELHARNQSTGYQSELWTAKQCLSQFPSLQPSYCKAALYFPEELSVDPRQMIHRLQSHLAKRDGFEASFNTLVQRLESNSGHVEAITSNGHRFTASRAILCGGADFQTLFPEVFARSGMQLCKLQMLRLAPQPQCVLPGNILTGWSIRRYESFSQCPSWNKIQSRDEAASDRKRWGLHILFKQESDGSIIVGDSHEYTSADQPNALSFEIRSDINAAILREAQRIMQLQNWQMESTWYGIYSQTKDPAGIFCHSVAPNIHITTGIGGKGMTSSAGFTRRHLSEIHDD</sequence>
<evidence type="ECO:0000313" key="6">
    <source>
        <dbReference type="EMBL" id="MCC9643526.1"/>
    </source>
</evidence>
<evidence type="ECO:0000256" key="4">
    <source>
        <dbReference type="ARBA" id="ARBA00023002"/>
    </source>
</evidence>
<comment type="caution">
    <text evidence="6">The sequence shown here is derived from an EMBL/GenBank/DDBJ whole genome shotgun (WGS) entry which is preliminary data.</text>
</comment>
<dbReference type="Pfam" id="PF01266">
    <property type="entry name" value="DAO"/>
    <property type="match status" value="1"/>
</dbReference>
<evidence type="ECO:0000256" key="1">
    <source>
        <dbReference type="ARBA" id="ARBA00001974"/>
    </source>
</evidence>
<dbReference type="NCBIfam" id="TIGR03364">
    <property type="entry name" value="HpnW_proposed"/>
    <property type="match status" value="1"/>
</dbReference>
<dbReference type="Proteomes" id="UP001430306">
    <property type="component" value="Unassembled WGS sequence"/>
</dbReference>
<dbReference type="InterPro" id="IPR036188">
    <property type="entry name" value="FAD/NAD-bd_sf"/>
</dbReference>
<dbReference type="Gene3D" id="3.30.9.10">
    <property type="entry name" value="D-Amino Acid Oxidase, subunit A, domain 2"/>
    <property type="match status" value="1"/>
</dbReference>
<dbReference type="Gene3D" id="3.50.50.60">
    <property type="entry name" value="FAD/NAD(P)-binding domain"/>
    <property type="match status" value="1"/>
</dbReference>